<keyword evidence="6 9" id="KW-0442">Lipid degradation</keyword>
<keyword evidence="8" id="KW-0325">Glycoprotein</keyword>
<evidence type="ECO:0000256" key="4">
    <source>
        <dbReference type="ARBA" id="ARBA00022729"/>
    </source>
</evidence>
<dbReference type="VEuPathDB" id="AmoebaDB:EHI_118820"/>
<evidence type="ECO:0000256" key="3">
    <source>
        <dbReference type="ARBA" id="ARBA00022525"/>
    </source>
</evidence>
<comment type="similarity">
    <text evidence="2 9">Belongs to the phospholipase B-like family.</text>
</comment>
<feature type="chain" id="PRO_5023973739" description="Phospholipase B-like" evidence="9">
    <location>
        <begin position="18"/>
        <end position="552"/>
    </location>
</feature>
<comment type="function">
    <text evidence="9">Putative phospholipase.</text>
</comment>
<evidence type="ECO:0000256" key="8">
    <source>
        <dbReference type="ARBA" id="ARBA00023180"/>
    </source>
</evidence>
<dbReference type="Proteomes" id="UP000078387">
    <property type="component" value="Unassembled WGS sequence"/>
</dbReference>
<dbReference type="GO" id="GO:0009395">
    <property type="term" value="P:phospholipid catabolic process"/>
    <property type="evidence" value="ECO:0007669"/>
    <property type="project" value="TreeGrafter"/>
</dbReference>
<evidence type="ECO:0000256" key="5">
    <source>
        <dbReference type="ARBA" id="ARBA00022801"/>
    </source>
</evidence>
<keyword evidence="4 9" id="KW-0732">Signal</keyword>
<dbReference type="EMBL" id="BDEQ01000001">
    <property type="protein sequence ID" value="GAT93937.1"/>
    <property type="molecule type" value="Genomic_DNA"/>
</dbReference>
<evidence type="ECO:0000256" key="1">
    <source>
        <dbReference type="ARBA" id="ARBA00004613"/>
    </source>
</evidence>
<dbReference type="Gene3D" id="3.60.60.30">
    <property type="match status" value="1"/>
</dbReference>
<dbReference type="GO" id="GO:0005576">
    <property type="term" value="C:extracellular region"/>
    <property type="evidence" value="ECO:0007669"/>
    <property type="project" value="UniProtKB-SubCell"/>
</dbReference>
<evidence type="ECO:0000256" key="6">
    <source>
        <dbReference type="ARBA" id="ARBA00022963"/>
    </source>
</evidence>
<dbReference type="VEuPathDB" id="AmoebaDB:EHI7A_016610"/>
<name>A0A5K1USG6_ENTHI</name>
<accession>A0A5K1USG6</accession>
<comment type="subcellular location">
    <subcellularLocation>
        <location evidence="1">Secreted</location>
    </subcellularLocation>
</comment>
<dbReference type="Pfam" id="PF04916">
    <property type="entry name" value="Phospholip_B"/>
    <property type="match status" value="1"/>
</dbReference>
<dbReference type="PANTHER" id="PTHR12370:SF3">
    <property type="entry name" value="PHOSPHOLIPASE B-LIKE 2-RELATED"/>
    <property type="match status" value="1"/>
</dbReference>
<evidence type="ECO:0000313" key="11">
    <source>
        <dbReference type="Proteomes" id="UP000078387"/>
    </source>
</evidence>
<dbReference type="InterPro" id="IPR007000">
    <property type="entry name" value="PLipase_B-like"/>
</dbReference>
<dbReference type="PANTHER" id="PTHR12370">
    <property type="entry name" value="PHOSPHOLIPASE B-RELATED"/>
    <property type="match status" value="1"/>
</dbReference>
<evidence type="ECO:0000256" key="7">
    <source>
        <dbReference type="ARBA" id="ARBA00023098"/>
    </source>
</evidence>
<dbReference type="GO" id="GO:0004620">
    <property type="term" value="F:phospholipase activity"/>
    <property type="evidence" value="ECO:0007669"/>
    <property type="project" value="InterPro"/>
</dbReference>
<dbReference type="OMA" id="MYDHFTN"/>
<protein>
    <recommendedName>
        <fullName evidence="9">Phospholipase B-like</fullName>
        <ecNumber evidence="9">3.1.1.-</ecNumber>
    </recommendedName>
</protein>
<organism evidence="10 11">
    <name type="scientific">Entamoeba histolytica</name>
    <dbReference type="NCBI Taxonomy" id="5759"/>
    <lineage>
        <taxon>Eukaryota</taxon>
        <taxon>Amoebozoa</taxon>
        <taxon>Evosea</taxon>
        <taxon>Archamoebae</taxon>
        <taxon>Mastigamoebida</taxon>
        <taxon>Entamoebidae</taxon>
        <taxon>Entamoeba</taxon>
    </lineage>
</organism>
<feature type="signal peptide" evidence="9">
    <location>
        <begin position="1"/>
        <end position="17"/>
    </location>
</feature>
<comment type="caution">
    <text evidence="10">The sequence shown here is derived from an EMBL/GenBank/DDBJ whole genome shotgun (WGS) entry which is preliminary data.</text>
</comment>
<dbReference type="VEuPathDB" id="AmoebaDB:KM1_001120"/>
<proteinExistence type="inferred from homology"/>
<evidence type="ECO:0000313" key="10">
    <source>
        <dbReference type="EMBL" id="GAT93937.1"/>
    </source>
</evidence>
<dbReference type="VEuPathDB" id="AmoebaDB:EHI5A_001980"/>
<evidence type="ECO:0000256" key="9">
    <source>
        <dbReference type="RuleBase" id="RU364138"/>
    </source>
</evidence>
<reference evidence="10 11" key="1">
    <citation type="submission" date="2016-05" db="EMBL/GenBank/DDBJ databases">
        <title>First whole genome sequencing of Entamoeba histolytica HM1:IMSS-clone-6.</title>
        <authorList>
            <person name="Mukherjee Avik.K."/>
            <person name="Izumyama S."/>
            <person name="Nakada-Tsukui K."/>
            <person name="Nozaki T."/>
        </authorList>
    </citation>
    <scope>NUCLEOTIDE SEQUENCE [LARGE SCALE GENOMIC DNA]</scope>
    <source>
        <strain evidence="10 11">HM1:IMSS clone 6</strain>
    </source>
</reference>
<dbReference type="EC" id="3.1.1.-" evidence="9"/>
<sequence length="552" mass="63757">MLVVLLFISLSLATTSSITISLYHVGEDWTIKYVSDTEAVAIATYVTSKEAKGYNELSVHTNKKYSDKEQMFATGFADGFFSGNNINFHKENMNAWYLDHYLGKAKDYPKSLYKYLQDNIDYINTQIKANPEDQYWVSVDLIMEQVRGVTAGHNFAVKASESMTFYDMFFYESFGDLLDLTAVLPADDEVNGIERPKWFIKYANNDIDWHLNWKLRTKCSGLIRYVKENHDIYVSQVAWFMYGAMNRVMKHFDINLNNEYLSAKKVSFSSYPGFVFSFDDFYMTSNDLAIIETTFTNFNTTLNQYIHSNTLLDWIRIVLAVRASKNGKEFHDIFEKQNSGTYNNQWIVVDYKLFNSVESGIPEGTLTVSEQIPGYVFYKDFSTSLESTGYFGSFNVPEIQKTIDMSNTTANAQGNKAFWNSPTECCRAKIFEKYAPKVMNMNDMKKMMKYNDYKNEPLSKDPTTELQDPGATIAARYDLRPSELKPLPFGQMDAKICDKSGFETLQFHVQAGPTHDNQPYLDLEVYEKQGWFVPDKGVLKVWNFDWEEFIPK</sequence>
<keyword evidence="7 9" id="KW-0443">Lipid metabolism</keyword>
<dbReference type="VEuPathDB" id="AmoebaDB:EHI8A_013010"/>
<dbReference type="AlphaFoldDB" id="A0A5K1USG6"/>
<keyword evidence="5 9" id="KW-0378">Hydrolase</keyword>
<evidence type="ECO:0000256" key="2">
    <source>
        <dbReference type="ARBA" id="ARBA00007835"/>
    </source>
</evidence>
<keyword evidence="3" id="KW-0964">Secreted</keyword>
<gene>
    <name evidence="10" type="ORF">CL6EHI_118820</name>
</gene>